<keyword evidence="2" id="KW-0732">Signal</keyword>
<dbReference type="OMA" id="GAQHLIC"/>
<evidence type="ECO:0000256" key="4">
    <source>
        <dbReference type="ARBA" id="ARBA00023180"/>
    </source>
</evidence>
<dbReference type="Proteomes" id="UP000008141">
    <property type="component" value="Unassembled WGS sequence"/>
</dbReference>
<evidence type="ECO:0000256" key="2">
    <source>
        <dbReference type="ARBA" id="ARBA00022729"/>
    </source>
</evidence>
<dbReference type="eggNOG" id="KOG1282">
    <property type="taxonomic scope" value="Eukaryota"/>
</dbReference>
<dbReference type="PROSITE" id="PS00131">
    <property type="entry name" value="CARBOXYPEPT_SER_SER"/>
    <property type="match status" value="1"/>
</dbReference>
<name>E1Z4W7_CHLVA</name>
<organism evidence="7">
    <name type="scientific">Chlorella variabilis</name>
    <name type="common">Green alga</name>
    <dbReference type="NCBI Taxonomy" id="554065"/>
    <lineage>
        <taxon>Eukaryota</taxon>
        <taxon>Viridiplantae</taxon>
        <taxon>Chlorophyta</taxon>
        <taxon>core chlorophytes</taxon>
        <taxon>Trebouxiophyceae</taxon>
        <taxon>Chlorellales</taxon>
        <taxon>Chlorellaceae</taxon>
        <taxon>Chlorella clade</taxon>
        <taxon>Chlorella</taxon>
    </lineage>
</organism>
<dbReference type="InParanoid" id="E1Z4W7"/>
<dbReference type="InterPro" id="IPR033124">
    <property type="entry name" value="Ser_caboxypep_his_AS"/>
</dbReference>
<dbReference type="SUPFAM" id="SSF53474">
    <property type="entry name" value="alpha/beta-Hydrolases"/>
    <property type="match status" value="1"/>
</dbReference>
<proteinExistence type="inferred from homology"/>
<reference evidence="6 7" key="1">
    <citation type="journal article" date="2010" name="Plant Cell">
        <title>The Chlorella variabilis NC64A genome reveals adaptation to photosymbiosis, coevolution with viruses, and cryptic sex.</title>
        <authorList>
            <person name="Blanc G."/>
            <person name="Duncan G."/>
            <person name="Agarkova I."/>
            <person name="Borodovsky M."/>
            <person name="Gurnon J."/>
            <person name="Kuo A."/>
            <person name="Lindquist E."/>
            <person name="Lucas S."/>
            <person name="Pangilinan J."/>
            <person name="Polle J."/>
            <person name="Salamov A."/>
            <person name="Terry A."/>
            <person name="Yamada T."/>
            <person name="Dunigan D.D."/>
            <person name="Grigoriev I.V."/>
            <person name="Claverie J.M."/>
            <person name="Van Etten J.L."/>
        </authorList>
    </citation>
    <scope>NUCLEOTIDE SEQUENCE [LARGE SCALE GENOMIC DNA]</scope>
    <source>
        <strain evidence="6 7">NC64A</strain>
    </source>
</reference>
<dbReference type="PRINTS" id="PR00724">
    <property type="entry name" value="CRBOXYPTASEC"/>
</dbReference>
<dbReference type="AlphaFoldDB" id="E1Z4W7"/>
<dbReference type="PANTHER" id="PTHR11802:SF254">
    <property type="entry name" value="SERINE CARBOXYPEPTIDASE-LIKE 20"/>
    <property type="match status" value="1"/>
</dbReference>
<keyword evidence="5" id="KW-0121">Carboxypeptidase</keyword>
<dbReference type="InterPro" id="IPR018202">
    <property type="entry name" value="Ser_caboxypep_ser_AS"/>
</dbReference>
<dbReference type="PROSITE" id="PS00560">
    <property type="entry name" value="CARBOXYPEPT_SER_HIS"/>
    <property type="match status" value="1"/>
</dbReference>
<comment type="similarity">
    <text evidence="1 5">Belongs to the peptidase S10 family.</text>
</comment>
<dbReference type="GO" id="GO:0019748">
    <property type="term" value="P:secondary metabolic process"/>
    <property type="evidence" value="ECO:0007669"/>
    <property type="project" value="TreeGrafter"/>
</dbReference>
<keyword evidence="4" id="KW-0325">Glycoprotein</keyword>
<dbReference type="Pfam" id="PF00450">
    <property type="entry name" value="Peptidase_S10"/>
    <property type="match status" value="1"/>
</dbReference>
<keyword evidence="7" id="KW-1185">Reference proteome</keyword>
<accession>E1Z4W7</accession>
<keyword evidence="3" id="KW-1015">Disulfide bond</keyword>
<dbReference type="EMBL" id="GL433836">
    <property type="protein sequence ID" value="EFN59129.1"/>
    <property type="molecule type" value="Genomic_DNA"/>
</dbReference>
<dbReference type="GO" id="GO:0006508">
    <property type="term" value="P:proteolysis"/>
    <property type="evidence" value="ECO:0007669"/>
    <property type="project" value="UniProtKB-KW"/>
</dbReference>
<dbReference type="GeneID" id="17358443"/>
<keyword evidence="5" id="KW-0645">Protease</keyword>
<dbReference type="Gene3D" id="3.40.50.1820">
    <property type="entry name" value="alpha/beta hydrolase"/>
    <property type="match status" value="1"/>
</dbReference>
<dbReference type="EC" id="3.4.16.-" evidence="5"/>
<evidence type="ECO:0000256" key="5">
    <source>
        <dbReference type="RuleBase" id="RU361156"/>
    </source>
</evidence>
<dbReference type="PANTHER" id="PTHR11802">
    <property type="entry name" value="SERINE PROTEASE FAMILY S10 SERINE CARBOXYPEPTIDASE"/>
    <property type="match status" value="1"/>
</dbReference>
<evidence type="ECO:0000256" key="3">
    <source>
        <dbReference type="ARBA" id="ARBA00023157"/>
    </source>
</evidence>
<dbReference type="InterPro" id="IPR001563">
    <property type="entry name" value="Peptidase_S10"/>
</dbReference>
<dbReference type="GO" id="GO:0004185">
    <property type="term" value="F:serine-type carboxypeptidase activity"/>
    <property type="evidence" value="ECO:0007669"/>
    <property type="project" value="UniProtKB-UniRule"/>
</dbReference>
<gene>
    <name evidence="6" type="ORF">CHLNCDRAFT_33865</name>
</gene>
<dbReference type="FunFam" id="3.40.50.11320:FF:000002">
    <property type="entry name" value="Carboxypeptidase"/>
    <property type="match status" value="1"/>
</dbReference>
<evidence type="ECO:0000256" key="1">
    <source>
        <dbReference type="ARBA" id="ARBA00009431"/>
    </source>
</evidence>
<evidence type="ECO:0000313" key="6">
    <source>
        <dbReference type="EMBL" id="EFN59129.1"/>
    </source>
</evidence>
<dbReference type="Gene3D" id="3.40.50.12670">
    <property type="match status" value="1"/>
</dbReference>
<dbReference type="InterPro" id="IPR029058">
    <property type="entry name" value="AB_hydrolase_fold"/>
</dbReference>
<dbReference type="OrthoDB" id="443318at2759"/>
<evidence type="ECO:0000313" key="7">
    <source>
        <dbReference type="Proteomes" id="UP000008141"/>
    </source>
</evidence>
<sequence length="351" mass="38453">MSYSETKADAHTNDTRTAADMNTFLRLWFAKFEEFQDNDFFVAGESYAGVYVPLVSQAVMDGNDAGQEPRLRLRGYLVGNGVTDAEFDGDALVPFAYGKSLISEELYEEAMASCGGSFWNASAGTACDDAITSVYQAVAGLNIYDVLEPCYHGHNPYTQADQLGAAVASHRRWPLLGGLHDGPVTGLVQLLGQLGHTPPCLDSREMWAFCNDPAVRRAIHAEPIEKIGSFDECTNGDRIHYTHDRGSMLPVHRDLIGRGLTALIYSGDHDMAVPHTGTEAWTSWLGRQLGVERPWAPWHTADHQASCVAGYTVHYRGLVYATVRGAGHMVPETNPAEALELFSRFLAALRV</sequence>
<dbReference type="RefSeq" id="XP_005851231.1">
    <property type="nucleotide sequence ID" value="XM_005851169.1"/>
</dbReference>
<dbReference type="GO" id="GO:0016747">
    <property type="term" value="F:acyltransferase activity, transferring groups other than amino-acyl groups"/>
    <property type="evidence" value="ECO:0007669"/>
    <property type="project" value="TreeGrafter"/>
</dbReference>
<dbReference type="KEGG" id="cvr:CHLNCDRAFT_33865"/>
<keyword evidence="5" id="KW-0378">Hydrolase</keyword>
<dbReference type="FunCoup" id="E1Z4W7">
    <property type="interactions" value="1216"/>
</dbReference>
<protein>
    <recommendedName>
        <fullName evidence="5">Carboxypeptidase</fullName>
        <ecNumber evidence="5">3.4.16.-</ecNumber>
    </recommendedName>
</protein>